<evidence type="ECO:0000313" key="11">
    <source>
        <dbReference type="EMBL" id="RED45339.1"/>
    </source>
</evidence>
<dbReference type="GO" id="GO:0008360">
    <property type="term" value="P:regulation of cell shape"/>
    <property type="evidence" value="ECO:0007669"/>
    <property type="project" value="UniProtKB-KW"/>
</dbReference>
<dbReference type="PRINTS" id="PR01806">
    <property type="entry name" value="VIRFACTRMVIN"/>
</dbReference>
<feature type="transmembrane region" description="Helical" evidence="10">
    <location>
        <begin position="98"/>
        <end position="121"/>
    </location>
</feature>
<comment type="function">
    <text evidence="8">Involved in peptidoglycan biosynthesis. Transports lipid-linked peptidoglycan precursors from the inner to the outer leaflet of the cytoplasmic membrane.</text>
</comment>
<gene>
    <name evidence="11" type="ORF">DFQ10_102207</name>
</gene>
<evidence type="ECO:0000256" key="8">
    <source>
        <dbReference type="ARBA" id="ARBA00060041"/>
    </source>
</evidence>
<protein>
    <submittedName>
        <fullName evidence="11">Putative peptidoglycan lipid II flippase</fullName>
    </submittedName>
</protein>
<organism evidence="11 12">
    <name type="scientific">Winogradskyella eximia</name>
    <dbReference type="NCBI Taxonomy" id="262006"/>
    <lineage>
        <taxon>Bacteria</taxon>
        <taxon>Pseudomonadati</taxon>
        <taxon>Bacteroidota</taxon>
        <taxon>Flavobacteriia</taxon>
        <taxon>Flavobacteriales</taxon>
        <taxon>Flavobacteriaceae</taxon>
        <taxon>Winogradskyella</taxon>
    </lineage>
</organism>
<dbReference type="Proteomes" id="UP000256980">
    <property type="component" value="Unassembled WGS sequence"/>
</dbReference>
<keyword evidence="4" id="KW-0133">Cell shape</keyword>
<evidence type="ECO:0000256" key="3">
    <source>
        <dbReference type="ARBA" id="ARBA00022692"/>
    </source>
</evidence>
<evidence type="ECO:0000256" key="9">
    <source>
        <dbReference type="ARBA" id="ARBA00061532"/>
    </source>
</evidence>
<keyword evidence="5" id="KW-0573">Peptidoglycan synthesis</keyword>
<dbReference type="PANTHER" id="PTHR43486">
    <property type="entry name" value="LIPID II FLIPPASE MURJ-RELATED"/>
    <property type="match status" value="1"/>
</dbReference>
<evidence type="ECO:0000256" key="5">
    <source>
        <dbReference type="ARBA" id="ARBA00022984"/>
    </source>
</evidence>
<feature type="transmembrane region" description="Helical" evidence="10">
    <location>
        <begin position="322"/>
        <end position="342"/>
    </location>
</feature>
<feature type="transmembrane region" description="Helical" evidence="10">
    <location>
        <begin position="21"/>
        <end position="39"/>
    </location>
</feature>
<evidence type="ECO:0000256" key="1">
    <source>
        <dbReference type="ARBA" id="ARBA00004651"/>
    </source>
</evidence>
<dbReference type="GO" id="GO:0009252">
    <property type="term" value="P:peptidoglycan biosynthetic process"/>
    <property type="evidence" value="ECO:0007669"/>
    <property type="project" value="UniProtKB-KW"/>
</dbReference>
<feature type="transmembrane region" description="Helical" evidence="10">
    <location>
        <begin position="198"/>
        <end position="220"/>
    </location>
</feature>
<keyword evidence="3 10" id="KW-0812">Transmembrane</keyword>
<feature type="transmembrane region" description="Helical" evidence="10">
    <location>
        <begin position="146"/>
        <end position="164"/>
    </location>
</feature>
<dbReference type="GO" id="GO:0005886">
    <property type="term" value="C:plasma membrane"/>
    <property type="evidence" value="ECO:0007669"/>
    <property type="project" value="UniProtKB-SubCell"/>
</dbReference>
<comment type="similarity">
    <text evidence="9">Belongs to the MurJ/MviN family.</text>
</comment>
<keyword evidence="6 10" id="KW-1133">Transmembrane helix</keyword>
<keyword evidence="12" id="KW-1185">Reference proteome</keyword>
<keyword evidence="7 10" id="KW-0472">Membrane</keyword>
<feature type="transmembrane region" description="Helical" evidence="10">
    <location>
        <begin position="416"/>
        <end position="437"/>
    </location>
</feature>
<sequence>MPSFKLKDIFDKVNTSLRNPLIKSMVTVAVIGVVIKAIAFYKETIIAGSFGLGEALDTFMIAILVPTFIQSVFINSLKNIFIPNYITELKNEGNKGSFQSIIFIITIIISLISVLIAYFSIDIILELVYPGKEASYYILVKKQLNFVLPALFLWGMSSMLGGLLEVANRFLVSTLAELFSLLTMIFFLIFLIDDFGQMVLAYGTLAGSIVGFIYLLFFSIKFNDFEISKPVMNDNSRLMIKQLPPKISSSFLSAMNNYIDQFFVGSLVAGSISALRYGNSIPAFGVTIVIMAIGSVILPHFSRLVNEDLKSAYHQLFKTLKIILGAGLVVIAIGIFMSDWFVELWLERGEFTHQDTLKVSRIQQILLISVPFNLCTLIMVKFLTSINKNKFMAWVSLVNLAINIILNIILMKYYEVYGLVMSTTIVLMLGSVFYFSYTYKQYKKIR</sequence>
<comment type="caution">
    <text evidence="11">The sequence shown here is derived from an EMBL/GenBank/DDBJ whole genome shotgun (WGS) entry which is preliminary data.</text>
</comment>
<feature type="transmembrane region" description="Helical" evidence="10">
    <location>
        <begin position="59"/>
        <end position="77"/>
    </location>
</feature>
<evidence type="ECO:0000256" key="10">
    <source>
        <dbReference type="SAM" id="Phobius"/>
    </source>
</evidence>
<evidence type="ECO:0000256" key="2">
    <source>
        <dbReference type="ARBA" id="ARBA00022475"/>
    </source>
</evidence>
<comment type="subcellular location">
    <subcellularLocation>
        <location evidence="1">Cell membrane</location>
        <topology evidence="1">Multi-pass membrane protein</topology>
    </subcellularLocation>
</comment>
<name>A0A3D9H799_9FLAO</name>
<evidence type="ECO:0000256" key="6">
    <source>
        <dbReference type="ARBA" id="ARBA00022989"/>
    </source>
</evidence>
<dbReference type="OrthoDB" id="9786339at2"/>
<feature type="transmembrane region" description="Helical" evidence="10">
    <location>
        <begin position="281"/>
        <end position="301"/>
    </location>
</feature>
<reference evidence="11 12" key="1">
    <citation type="submission" date="2018-07" db="EMBL/GenBank/DDBJ databases">
        <title>Genomic Encyclopedia of Type Strains, Phase III (KMG-III): the genomes of soil and plant-associated and newly described type strains.</title>
        <authorList>
            <person name="Whitman W."/>
        </authorList>
    </citation>
    <scope>NUCLEOTIDE SEQUENCE [LARGE SCALE GENOMIC DNA]</scope>
    <source>
        <strain evidence="11 12">CECT 7946</strain>
    </source>
</reference>
<dbReference type="InterPro" id="IPR004268">
    <property type="entry name" value="MurJ"/>
</dbReference>
<dbReference type="PANTHER" id="PTHR43486:SF1">
    <property type="entry name" value="LIPID II FLIPPASE MURJ-RELATED"/>
    <property type="match status" value="1"/>
</dbReference>
<keyword evidence="2" id="KW-1003">Cell membrane</keyword>
<dbReference type="EMBL" id="QRDV01000002">
    <property type="protein sequence ID" value="RED45339.1"/>
    <property type="molecule type" value="Genomic_DNA"/>
</dbReference>
<evidence type="ECO:0000313" key="12">
    <source>
        <dbReference type="Proteomes" id="UP000256980"/>
    </source>
</evidence>
<evidence type="ECO:0000256" key="4">
    <source>
        <dbReference type="ARBA" id="ARBA00022960"/>
    </source>
</evidence>
<feature type="transmembrane region" description="Helical" evidence="10">
    <location>
        <begin position="362"/>
        <end position="384"/>
    </location>
</feature>
<dbReference type="AlphaFoldDB" id="A0A3D9H799"/>
<dbReference type="Pfam" id="PF03023">
    <property type="entry name" value="MurJ"/>
    <property type="match status" value="1"/>
</dbReference>
<accession>A0A3D9H799</accession>
<feature type="transmembrane region" description="Helical" evidence="10">
    <location>
        <begin position="391"/>
        <end position="410"/>
    </location>
</feature>
<feature type="transmembrane region" description="Helical" evidence="10">
    <location>
        <begin position="171"/>
        <end position="192"/>
    </location>
</feature>
<evidence type="ECO:0000256" key="7">
    <source>
        <dbReference type="ARBA" id="ARBA00023136"/>
    </source>
</evidence>
<dbReference type="RefSeq" id="WP_115816645.1">
    <property type="nucleotide sequence ID" value="NZ_QRDV01000002.1"/>
</dbReference>
<proteinExistence type="inferred from homology"/>